<protein>
    <submittedName>
        <fullName evidence="2">Uncharacterized protein</fullName>
    </submittedName>
</protein>
<evidence type="ECO:0000256" key="1">
    <source>
        <dbReference type="SAM" id="Phobius"/>
    </source>
</evidence>
<proteinExistence type="predicted"/>
<name>A0A7G7CRZ3_9CORY</name>
<organism evidence="2 3">
    <name type="scientific">Corynebacterium incognita</name>
    <dbReference type="NCBI Taxonomy" id="2754725"/>
    <lineage>
        <taxon>Bacteria</taxon>
        <taxon>Bacillati</taxon>
        <taxon>Actinomycetota</taxon>
        <taxon>Actinomycetes</taxon>
        <taxon>Mycobacteriales</taxon>
        <taxon>Corynebacteriaceae</taxon>
        <taxon>Corynebacterium</taxon>
    </lineage>
</organism>
<reference evidence="2 3" key="1">
    <citation type="submission" date="2020-07" db="EMBL/GenBank/DDBJ databases">
        <title>Complete genome and description of Corynebacterium incognita strain Marseille-Q3630 sp. nov.</title>
        <authorList>
            <person name="Boxberger M."/>
        </authorList>
    </citation>
    <scope>NUCLEOTIDE SEQUENCE [LARGE SCALE GENOMIC DNA]</scope>
    <source>
        <strain evidence="2 3">Marseille-Q3630</strain>
    </source>
</reference>
<keyword evidence="1" id="KW-1133">Transmembrane helix</keyword>
<gene>
    <name evidence="2" type="ORF">H0194_05190</name>
</gene>
<feature type="transmembrane region" description="Helical" evidence="1">
    <location>
        <begin position="196"/>
        <end position="218"/>
    </location>
</feature>
<dbReference type="Proteomes" id="UP000515743">
    <property type="component" value="Chromosome"/>
</dbReference>
<feature type="transmembrane region" description="Helical" evidence="1">
    <location>
        <begin position="257"/>
        <end position="275"/>
    </location>
</feature>
<feature type="transmembrane region" description="Helical" evidence="1">
    <location>
        <begin position="230"/>
        <end position="251"/>
    </location>
</feature>
<feature type="transmembrane region" description="Helical" evidence="1">
    <location>
        <begin position="80"/>
        <end position="101"/>
    </location>
</feature>
<accession>A0A7G7CRZ3</accession>
<keyword evidence="1" id="KW-0472">Membrane</keyword>
<sequence>MAAMTFKLIRAHLSQLRWMWLLLGYVLLVAYAMTAANQFFVEGNISIGLAVWTATMLFICIMMFSPSAINARAFGLRRTVFLKAALVVSVVVLLPVLAMAVFNGGLVPSGGGWLIIGLTLLLTALWACLSYWQVPTARADENKLSSFLAIGDVEVLPFGPLAVRLLVYPQILWSAVFAAVVVIVTELTPVDSPLGASYAVLFIAMGASGVLTISRTLATWQAFGKTRREWMLVTLLTGPAIAAVFAALLEVTLFPEYGGHITLLSVITAVMFVGLSGLSVWVTFAAMFAVALPLSMAIGFVDGAAISTPIFIAYGILAALTLIVFFATAGRGVRPAKQLSTNGLRSSNNARR</sequence>
<feature type="transmembrane region" description="Helical" evidence="1">
    <location>
        <begin position="280"/>
        <end position="300"/>
    </location>
</feature>
<dbReference type="EMBL" id="CP059404">
    <property type="protein sequence ID" value="QNE90359.1"/>
    <property type="molecule type" value="Genomic_DNA"/>
</dbReference>
<evidence type="ECO:0000313" key="2">
    <source>
        <dbReference type="EMBL" id="QNE90359.1"/>
    </source>
</evidence>
<keyword evidence="3" id="KW-1185">Reference proteome</keyword>
<evidence type="ECO:0000313" key="3">
    <source>
        <dbReference type="Proteomes" id="UP000515743"/>
    </source>
</evidence>
<feature type="transmembrane region" description="Helical" evidence="1">
    <location>
        <begin position="47"/>
        <end position="68"/>
    </location>
</feature>
<dbReference type="RefSeq" id="WP_185176732.1">
    <property type="nucleotide sequence ID" value="NZ_CP059404.1"/>
</dbReference>
<feature type="transmembrane region" description="Helical" evidence="1">
    <location>
        <begin position="306"/>
        <end position="329"/>
    </location>
</feature>
<keyword evidence="1" id="KW-0812">Transmembrane</keyword>
<feature type="transmembrane region" description="Helical" evidence="1">
    <location>
        <begin position="165"/>
        <end position="184"/>
    </location>
</feature>
<feature type="transmembrane region" description="Helical" evidence="1">
    <location>
        <begin position="20"/>
        <end position="41"/>
    </location>
</feature>
<dbReference type="AlphaFoldDB" id="A0A7G7CRZ3"/>
<dbReference type="KEGG" id="cik:H0194_05190"/>
<feature type="transmembrane region" description="Helical" evidence="1">
    <location>
        <begin position="113"/>
        <end position="134"/>
    </location>
</feature>